<dbReference type="PANTHER" id="PTHR42879:SF2">
    <property type="entry name" value="3-OXOACYL-[ACYL-CARRIER-PROTEIN] REDUCTASE FABG"/>
    <property type="match status" value="1"/>
</dbReference>
<dbReference type="GeneID" id="93015594"/>
<dbReference type="PRINTS" id="PR00080">
    <property type="entry name" value="SDRFAMILY"/>
</dbReference>
<comment type="similarity">
    <text evidence="1">Belongs to the short-chain dehydrogenases/reductases (SDR) family.</text>
</comment>
<reference evidence="2 3" key="1">
    <citation type="journal article" date="2008" name="PLoS ONE">
        <title>Genome sequence of Brucella abortus vaccine strain S19 compared to virulent strains yields candidate virulence genes.</title>
        <authorList>
            <person name="Crasta O.R."/>
            <person name="Folkerts O."/>
            <person name="Fei Z."/>
            <person name="Mane S.P."/>
            <person name="Evans C."/>
            <person name="Martino-Catt S."/>
            <person name="Bricker B."/>
            <person name="Yu G."/>
            <person name="Du L."/>
            <person name="Sobral B.W."/>
        </authorList>
    </citation>
    <scope>NUCLEOTIDE SEQUENCE [LARGE SCALE GENOMIC DNA]</scope>
    <source>
        <strain evidence="2 3">S19</strain>
    </source>
</reference>
<evidence type="ECO:0000313" key="2">
    <source>
        <dbReference type="EMBL" id="ACD73964.1"/>
    </source>
</evidence>
<dbReference type="PANTHER" id="PTHR42879">
    <property type="entry name" value="3-OXOACYL-(ACYL-CARRIER-PROTEIN) REDUCTASE"/>
    <property type="match status" value="1"/>
</dbReference>
<protein>
    <submittedName>
        <fullName evidence="2">Alpha-catenin</fullName>
    </submittedName>
</protein>
<dbReference type="EMBL" id="CP000888">
    <property type="protein sequence ID" value="ACD73964.1"/>
    <property type="molecule type" value="Genomic_DNA"/>
</dbReference>
<dbReference type="PROSITE" id="PS00061">
    <property type="entry name" value="ADH_SHORT"/>
    <property type="match status" value="1"/>
</dbReference>
<dbReference type="Pfam" id="PF13561">
    <property type="entry name" value="adh_short_C2"/>
    <property type="match status" value="1"/>
</dbReference>
<dbReference type="KEGG" id="bmc:BAbS19_II04650"/>
<organism evidence="2 3">
    <name type="scientific">Brucella abortus (strain S19)</name>
    <dbReference type="NCBI Taxonomy" id="430066"/>
    <lineage>
        <taxon>Bacteria</taxon>
        <taxon>Pseudomonadati</taxon>
        <taxon>Pseudomonadota</taxon>
        <taxon>Alphaproteobacteria</taxon>
        <taxon>Hyphomicrobiales</taxon>
        <taxon>Brucellaceae</taxon>
        <taxon>Brucella/Ochrobactrum group</taxon>
        <taxon>Brucella</taxon>
    </lineage>
</organism>
<dbReference type="InterPro" id="IPR036291">
    <property type="entry name" value="NAD(P)-bd_dom_sf"/>
</dbReference>
<dbReference type="Proteomes" id="UP000002565">
    <property type="component" value="Chromosome 2"/>
</dbReference>
<dbReference type="InterPro" id="IPR020904">
    <property type="entry name" value="Sc_DH/Rdtase_CS"/>
</dbReference>
<accession>A0A0F6AUF5</accession>
<dbReference type="RefSeq" id="WP_002965897.1">
    <property type="nucleotide sequence ID" value="NC_010740.1"/>
</dbReference>
<name>A0A0F6AUF5_BRUA1</name>
<evidence type="ECO:0000256" key="1">
    <source>
        <dbReference type="ARBA" id="ARBA00006484"/>
    </source>
</evidence>
<gene>
    <name evidence="2" type="ordered locus">BAbS19_II04650</name>
</gene>
<dbReference type="SUPFAM" id="SSF51735">
    <property type="entry name" value="NAD(P)-binding Rossmann-fold domains"/>
    <property type="match status" value="1"/>
</dbReference>
<evidence type="ECO:0000313" key="3">
    <source>
        <dbReference type="Proteomes" id="UP000002565"/>
    </source>
</evidence>
<proteinExistence type="inferred from homology"/>
<dbReference type="InterPro" id="IPR002347">
    <property type="entry name" value="SDR_fam"/>
</dbReference>
<sequence>MDHSGEFAGRSVLVTGAGGGLGRALAALFAARGARVIGCDVSMDLMAASDFASRHVFDLLDRAELAAAANKLILADGVPDIVINNAGWTRAETFEGLEQDRIEVEIDLNLTGVASFSNIMAQAMATRGHGAFVFVSSVNSLQHFGNPAYAAAKAGINAFARGIAVEFGQRGVRANVVCPGSIRTPAWDHRIAQDPSVLDRLQRLYPLGRIVNVGEVAEAVAFLASERASGITGAVLPVDAGLTAGCRPFIEDILGGN</sequence>
<dbReference type="Gene3D" id="3.40.50.720">
    <property type="entry name" value="NAD(P)-binding Rossmann-like Domain"/>
    <property type="match status" value="1"/>
</dbReference>
<dbReference type="FunFam" id="3.40.50.720:FF:000084">
    <property type="entry name" value="Short-chain dehydrogenase reductase"/>
    <property type="match status" value="1"/>
</dbReference>
<dbReference type="GO" id="GO:0032787">
    <property type="term" value="P:monocarboxylic acid metabolic process"/>
    <property type="evidence" value="ECO:0007669"/>
    <property type="project" value="UniProtKB-ARBA"/>
</dbReference>
<dbReference type="PRINTS" id="PR00081">
    <property type="entry name" value="GDHRDH"/>
</dbReference>
<dbReference type="HOGENOM" id="CLU_010194_1_0_5"/>
<dbReference type="InterPro" id="IPR050259">
    <property type="entry name" value="SDR"/>
</dbReference>
<dbReference type="AlphaFoldDB" id="A0A0F6AUF5"/>